<proteinExistence type="predicted"/>
<dbReference type="InParanoid" id="E9GHB6"/>
<protein>
    <submittedName>
        <fullName evidence="1">Uncharacterized protein</fullName>
    </submittedName>
</protein>
<name>E9GHB6_DAPPU</name>
<reference evidence="1 2" key="1">
    <citation type="journal article" date="2011" name="Science">
        <title>The ecoresponsive genome of Daphnia pulex.</title>
        <authorList>
            <person name="Colbourne J.K."/>
            <person name="Pfrender M.E."/>
            <person name="Gilbert D."/>
            <person name="Thomas W.K."/>
            <person name="Tucker A."/>
            <person name="Oakley T.H."/>
            <person name="Tokishita S."/>
            <person name="Aerts A."/>
            <person name="Arnold G.J."/>
            <person name="Basu M.K."/>
            <person name="Bauer D.J."/>
            <person name="Caceres C.E."/>
            <person name="Carmel L."/>
            <person name="Casola C."/>
            <person name="Choi J.H."/>
            <person name="Detter J.C."/>
            <person name="Dong Q."/>
            <person name="Dusheyko S."/>
            <person name="Eads B.D."/>
            <person name="Frohlich T."/>
            <person name="Geiler-Samerotte K.A."/>
            <person name="Gerlach D."/>
            <person name="Hatcher P."/>
            <person name="Jogdeo S."/>
            <person name="Krijgsveld J."/>
            <person name="Kriventseva E.V."/>
            <person name="Kultz D."/>
            <person name="Laforsch C."/>
            <person name="Lindquist E."/>
            <person name="Lopez J."/>
            <person name="Manak J.R."/>
            <person name="Muller J."/>
            <person name="Pangilinan J."/>
            <person name="Patwardhan R.P."/>
            <person name="Pitluck S."/>
            <person name="Pritham E.J."/>
            <person name="Rechtsteiner A."/>
            <person name="Rho M."/>
            <person name="Rogozin I.B."/>
            <person name="Sakarya O."/>
            <person name="Salamov A."/>
            <person name="Schaack S."/>
            <person name="Shapiro H."/>
            <person name="Shiga Y."/>
            <person name="Skalitzky C."/>
            <person name="Smith Z."/>
            <person name="Souvorov A."/>
            <person name="Sung W."/>
            <person name="Tang Z."/>
            <person name="Tsuchiya D."/>
            <person name="Tu H."/>
            <person name="Vos H."/>
            <person name="Wang M."/>
            <person name="Wolf Y.I."/>
            <person name="Yamagata H."/>
            <person name="Yamada T."/>
            <person name="Ye Y."/>
            <person name="Shaw J.R."/>
            <person name="Andrews J."/>
            <person name="Crease T.J."/>
            <person name="Tang H."/>
            <person name="Lucas S.M."/>
            <person name="Robertson H.M."/>
            <person name="Bork P."/>
            <person name="Koonin E.V."/>
            <person name="Zdobnov E.M."/>
            <person name="Grigoriev I.V."/>
            <person name="Lynch M."/>
            <person name="Boore J.L."/>
        </authorList>
    </citation>
    <scope>NUCLEOTIDE SEQUENCE [LARGE SCALE GENOMIC DNA]</scope>
</reference>
<dbReference type="HOGENOM" id="CLU_2225838_0_0_1"/>
<sequence length="106" mass="12002">MINELTDDETFVQSFSRTQSLTSTLDLQLISDDTLDELFFDTDSPLELTHNNLNEVNRRNAMSVSNYIYNQQLPAGVNELAYLLSTITGQSSLFPSPMEQHTGFYS</sequence>
<dbReference type="AlphaFoldDB" id="E9GHB6"/>
<evidence type="ECO:0000313" key="2">
    <source>
        <dbReference type="Proteomes" id="UP000000305"/>
    </source>
</evidence>
<keyword evidence="2" id="KW-1185">Reference proteome</keyword>
<evidence type="ECO:0000313" key="1">
    <source>
        <dbReference type="EMBL" id="EFX81207.1"/>
    </source>
</evidence>
<dbReference type="KEGG" id="dpx:DAPPUDRAFT_317912"/>
<accession>E9GHB6</accession>
<dbReference type="EMBL" id="GL732544">
    <property type="protein sequence ID" value="EFX81207.1"/>
    <property type="molecule type" value="Genomic_DNA"/>
</dbReference>
<organism evidence="1 2">
    <name type="scientific">Daphnia pulex</name>
    <name type="common">Water flea</name>
    <dbReference type="NCBI Taxonomy" id="6669"/>
    <lineage>
        <taxon>Eukaryota</taxon>
        <taxon>Metazoa</taxon>
        <taxon>Ecdysozoa</taxon>
        <taxon>Arthropoda</taxon>
        <taxon>Crustacea</taxon>
        <taxon>Branchiopoda</taxon>
        <taxon>Diplostraca</taxon>
        <taxon>Cladocera</taxon>
        <taxon>Anomopoda</taxon>
        <taxon>Daphniidae</taxon>
        <taxon>Daphnia</taxon>
    </lineage>
</organism>
<gene>
    <name evidence="1" type="ORF">DAPPUDRAFT_317912</name>
</gene>
<dbReference type="Proteomes" id="UP000000305">
    <property type="component" value="Unassembled WGS sequence"/>
</dbReference>